<evidence type="ECO:0000256" key="5">
    <source>
        <dbReference type="ARBA" id="ARBA00022679"/>
    </source>
</evidence>
<dbReference type="InterPro" id="IPR003661">
    <property type="entry name" value="HisK_dim/P_dom"/>
</dbReference>
<keyword evidence="8" id="KW-0812">Transmembrane</keyword>
<dbReference type="CDD" id="cd00082">
    <property type="entry name" value="HisKA"/>
    <property type="match status" value="1"/>
</dbReference>
<dbReference type="InterPro" id="IPR050736">
    <property type="entry name" value="Sensor_HK_Regulatory"/>
</dbReference>
<dbReference type="Gene3D" id="1.10.287.130">
    <property type="match status" value="1"/>
</dbReference>
<dbReference type="GO" id="GO:0000155">
    <property type="term" value="F:phosphorelay sensor kinase activity"/>
    <property type="evidence" value="ECO:0007669"/>
    <property type="project" value="InterPro"/>
</dbReference>
<dbReference type="CDD" id="cd00075">
    <property type="entry name" value="HATPase"/>
    <property type="match status" value="1"/>
</dbReference>
<dbReference type="Pfam" id="PF00672">
    <property type="entry name" value="HAMP"/>
    <property type="match status" value="1"/>
</dbReference>
<dbReference type="SMART" id="SM00387">
    <property type="entry name" value="HATPase_c"/>
    <property type="match status" value="1"/>
</dbReference>
<dbReference type="Pfam" id="PF00512">
    <property type="entry name" value="HisKA"/>
    <property type="match status" value="1"/>
</dbReference>
<dbReference type="SUPFAM" id="SSF47384">
    <property type="entry name" value="Homodimeric domain of signal transducing histidine kinase"/>
    <property type="match status" value="1"/>
</dbReference>
<dbReference type="PROSITE" id="PS50109">
    <property type="entry name" value="HIS_KIN"/>
    <property type="match status" value="1"/>
</dbReference>
<evidence type="ECO:0000259" key="9">
    <source>
        <dbReference type="PROSITE" id="PS50109"/>
    </source>
</evidence>
<sequence length="605" mass="66113">MLRTRLYFGLLPLLLLFIGVGLAAMYICRDLGRSIEAKLGASYKVMIGCHEMREAAYAMTTAIHEAQNGRMLDARPVFENQRGIFKRTLMDQSFVSAGTARTEALAKVADAFEELVGFGDAMFERGAAVTQRNYYQTEQALFKTLRTLEELTHADYQELQKEGQRVADVARLSINFVAVAMVGGIVMSLVMSYALARSLLKPIRALTVSAAALGDGNLDNDVPVTSKDELGELARTFNLMAAKLRTYRDATAAKVVRAQRTMEATLTSTPDPLFVVAKDGTPELRNPAAEEVAASEEFANGFPEWLMKPLRMVLSTGVHYVPTGYDHVVTVHIGRDERHYLPRILSIGDTLTGFGGAAMILQDVTKFRLLDDAKTNLVGTVSHELKTPLTSLRMAVYLLLEENFGKLTAAQKDLLETARDDADRLLRILNDILDLSRIESGIASLNRREVAVVALLDDMAKEMKAITDAAGQRIEVLIAEGVAETVSVDPDRLRHVFINLLANASKYSPEGSVITLYAQPGGEGVVRFGVRDRGPGIPDESQPYVFEKFYRVPGQTRKGAGLGLTIAREIVVEHGGAIGCSSKVGEGSDFHFLIPVSEAAVGRKN</sequence>
<dbReference type="EC" id="2.7.13.3" evidence="3"/>
<dbReference type="InterPro" id="IPR003660">
    <property type="entry name" value="HAMP_dom"/>
</dbReference>
<dbReference type="SUPFAM" id="SSF55874">
    <property type="entry name" value="ATPase domain of HSP90 chaperone/DNA topoisomerase II/histidine kinase"/>
    <property type="match status" value="1"/>
</dbReference>
<dbReference type="OrthoDB" id="9813151at2"/>
<dbReference type="KEGG" id="vbh:CMV30_09925"/>
<dbReference type="Gene3D" id="3.30.565.10">
    <property type="entry name" value="Histidine kinase-like ATPase, C-terminal domain"/>
    <property type="match status" value="1"/>
</dbReference>
<proteinExistence type="predicted"/>
<feature type="domain" description="HAMP" evidence="10">
    <location>
        <begin position="197"/>
        <end position="249"/>
    </location>
</feature>
<feature type="transmembrane region" description="Helical" evidence="8">
    <location>
        <begin position="6"/>
        <end position="28"/>
    </location>
</feature>
<gene>
    <name evidence="11" type="ORF">CMV30_09925</name>
</gene>
<dbReference type="RefSeq" id="WP_096055878.1">
    <property type="nucleotide sequence ID" value="NZ_CP023344.1"/>
</dbReference>
<dbReference type="InterPro" id="IPR036097">
    <property type="entry name" value="HisK_dim/P_sf"/>
</dbReference>
<evidence type="ECO:0000256" key="8">
    <source>
        <dbReference type="SAM" id="Phobius"/>
    </source>
</evidence>
<comment type="catalytic activity">
    <reaction evidence="1">
        <text>ATP + protein L-histidine = ADP + protein N-phospho-L-histidine.</text>
        <dbReference type="EC" id="2.7.13.3"/>
    </reaction>
</comment>
<evidence type="ECO:0000313" key="11">
    <source>
        <dbReference type="EMBL" id="ATC64246.1"/>
    </source>
</evidence>
<dbReference type="InterPro" id="IPR004358">
    <property type="entry name" value="Sig_transdc_His_kin-like_C"/>
</dbReference>
<keyword evidence="5" id="KW-0808">Transferase</keyword>
<evidence type="ECO:0000259" key="10">
    <source>
        <dbReference type="PROSITE" id="PS50885"/>
    </source>
</evidence>
<evidence type="ECO:0000256" key="1">
    <source>
        <dbReference type="ARBA" id="ARBA00000085"/>
    </source>
</evidence>
<feature type="transmembrane region" description="Helical" evidence="8">
    <location>
        <begin position="174"/>
        <end position="196"/>
    </location>
</feature>
<accession>A0A290QDB8</accession>
<dbReference type="FunFam" id="3.30.565.10:FF:000006">
    <property type="entry name" value="Sensor histidine kinase WalK"/>
    <property type="match status" value="1"/>
</dbReference>
<keyword evidence="4" id="KW-0597">Phosphoprotein</keyword>
<evidence type="ECO:0000256" key="7">
    <source>
        <dbReference type="ARBA" id="ARBA00023012"/>
    </source>
</evidence>
<evidence type="ECO:0000256" key="4">
    <source>
        <dbReference type="ARBA" id="ARBA00022553"/>
    </source>
</evidence>
<evidence type="ECO:0000256" key="6">
    <source>
        <dbReference type="ARBA" id="ARBA00022777"/>
    </source>
</evidence>
<keyword evidence="8" id="KW-1133">Transmembrane helix</keyword>
<feature type="domain" description="Histidine kinase" evidence="9">
    <location>
        <begin position="380"/>
        <end position="598"/>
    </location>
</feature>
<dbReference type="InterPro" id="IPR036890">
    <property type="entry name" value="HATPase_C_sf"/>
</dbReference>
<dbReference type="CDD" id="cd06225">
    <property type="entry name" value="HAMP"/>
    <property type="match status" value="1"/>
</dbReference>
<dbReference type="PANTHER" id="PTHR43711:SF1">
    <property type="entry name" value="HISTIDINE KINASE 1"/>
    <property type="match status" value="1"/>
</dbReference>
<dbReference type="PRINTS" id="PR00344">
    <property type="entry name" value="BCTRLSENSOR"/>
</dbReference>
<evidence type="ECO:0000256" key="3">
    <source>
        <dbReference type="ARBA" id="ARBA00012438"/>
    </source>
</evidence>
<organism evidence="11 12">
    <name type="scientific">Nibricoccus aquaticus</name>
    <dbReference type="NCBI Taxonomy" id="2576891"/>
    <lineage>
        <taxon>Bacteria</taxon>
        <taxon>Pseudomonadati</taxon>
        <taxon>Verrucomicrobiota</taxon>
        <taxon>Opitutia</taxon>
        <taxon>Opitutales</taxon>
        <taxon>Opitutaceae</taxon>
        <taxon>Nibricoccus</taxon>
    </lineage>
</organism>
<keyword evidence="7" id="KW-0902">Two-component regulatory system</keyword>
<name>A0A290QDB8_9BACT</name>
<reference evidence="11 12" key="1">
    <citation type="submission" date="2017-09" db="EMBL/GenBank/DDBJ databases">
        <title>Complete genome sequence of Verrucomicrobial strain HZ-65, isolated from freshwater.</title>
        <authorList>
            <person name="Choi A."/>
        </authorList>
    </citation>
    <scope>NUCLEOTIDE SEQUENCE [LARGE SCALE GENOMIC DNA]</scope>
    <source>
        <strain evidence="11 12">HZ-65</strain>
    </source>
</reference>
<evidence type="ECO:0000313" key="12">
    <source>
        <dbReference type="Proteomes" id="UP000217265"/>
    </source>
</evidence>
<dbReference type="PANTHER" id="PTHR43711">
    <property type="entry name" value="TWO-COMPONENT HISTIDINE KINASE"/>
    <property type="match status" value="1"/>
</dbReference>
<dbReference type="GO" id="GO:0016020">
    <property type="term" value="C:membrane"/>
    <property type="evidence" value="ECO:0007669"/>
    <property type="project" value="UniProtKB-SubCell"/>
</dbReference>
<keyword evidence="6" id="KW-0418">Kinase</keyword>
<comment type="subcellular location">
    <subcellularLocation>
        <location evidence="2">Membrane</location>
    </subcellularLocation>
</comment>
<dbReference type="InterPro" id="IPR005467">
    <property type="entry name" value="His_kinase_dom"/>
</dbReference>
<evidence type="ECO:0000256" key="2">
    <source>
        <dbReference type="ARBA" id="ARBA00004370"/>
    </source>
</evidence>
<dbReference type="AlphaFoldDB" id="A0A290QDB8"/>
<keyword evidence="12" id="KW-1185">Reference proteome</keyword>
<dbReference type="Proteomes" id="UP000217265">
    <property type="component" value="Chromosome"/>
</dbReference>
<dbReference type="SUPFAM" id="SSF158472">
    <property type="entry name" value="HAMP domain-like"/>
    <property type="match status" value="1"/>
</dbReference>
<dbReference type="SMART" id="SM00304">
    <property type="entry name" value="HAMP"/>
    <property type="match status" value="1"/>
</dbReference>
<dbReference type="InterPro" id="IPR003594">
    <property type="entry name" value="HATPase_dom"/>
</dbReference>
<dbReference type="EMBL" id="CP023344">
    <property type="protein sequence ID" value="ATC64246.1"/>
    <property type="molecule type" value="Genomic_DNA"/>
</dbReference>
<protein>
    <recommendedName>
        <fullName evidence="3">histidine kinase</fullName>
        <ecNumber evidence="3">2.7.13.3</ecNumber>
    </recommendedName>
</protein>
<dbReference type="PROSITE" id="PS50885">
    <property type="entry name" value="HAMP"/>
    <property type="match status" value="1"/>
</dbReference>
<dbReference type="Gene3D" id="6.10.340.10">
    <property type="match status" value="1"/>
</dbReference>
<keyword evidence="8" id="KW-0472">Membrane</keyword>
<dbReference type="Pfam" id="PF02518">
    <property type="entry name" value="HATPase_c"/>
    <property type="match status" value="1"/>
</dbReference>
<dbReference type="SMART" id="SM00388">
    <property type="entry name" value="HisKA"/>
    <property type="match status" value="1"/>
</dbReference>